<dbReference type="PANTHER" id="PTHR31234">
    <property type="entry name" value="LATE EMBRYOGENESIS ABUNDANT (LEA) HYDROXYPROLINE-RICH GLYCOPROTEIN FAMILY"/>
    <property type="match status" value="1"/>
</dbReference>
<dbReference type="Gene3D" id="2.60.40.1820">
    <property type="match status" value="1"/>
</dbReference>
<name>A0A843UIJ7_COLES</name>
<keyword evidence="8" id="KW-1185">Reference proteome</keyword>
<evidence type="ECO:0000259" key="6">
    <source>
        <dbReference type="Pfam" id="PF03168"/>
    </source>
</evidence>
<comment type="subcellular location">
    <subcellularLocation>
        <location evidence="1">Membrane</location>
        <topology evidence="1">Single-pass membrane protein</topology>
    </subcellularLocation>
</comment>
<dbReference type="GO" id="GO:0016020">
    <property type="term" value="C:membrane"/>
    <property type="evidence" value="ECO:0007669"/>
    <property type="project" value="UniProtKB-SubCell"/>
</dbReference>
<gene>
    <name evidence="7" type="ORF">Taro_012262</name>
</gene>
<dbReference type="AlphaFoldDB" id="A0A843UIJ7"/>
<evidence type="ECO:0000256" key="4">
    <source>
        <dbReference type="ARBA" id="ARBA00023136"/>
    </source>
</evidence>
<keyword evidence="2 5" id="KW-0812">Transmembrane</keyword>
<evidence type="ECO:0000313" key="7">
    <source>
        <dbReference type="EMBL" id="MQL79809.1"/>
    </source>
</evidence>
<evidence type="ECO:0000256" key="5">
    <source>
        <dbReference type="SAM" id="Phobius"/>
    </source>
</evidence>
<sequence length="212" mass="22850">MTEAGYSATVQLKPGSPLPPPPRRRYLVWTCGALLALLVVLFLLGLVLALTVFKPRDPTTTLASASVAGVAPRVTLPSLRVEINVTLDIDVLVDNPNRAAFSHAPGQTELRYRGAQVGVGDVAPGRIPSRGSAHVYTRVTLEADRFVADMGSFAQDVLSGRLELDSSTRVPGRVTFLGFIKRHVVAVSDCHFVVGIPSLRIVEQQCQQQTKL</sequence>
<dbReference type="InterPro" id="IPR004864">
    <property type="entry name" value="LEA_2"/>
</dbReference>
<evidence type="ECO:0000256" key="2">
    <source>
        <dbReference type="ARBA" id="ARBA00022692"/>
    </source>
</evidence>
<dbReference type="PANTHER" id="PTHR31234:SF65">
    <property type="entry name" value="LATE EMBRYOGENESIS ABUNDANT PROTEIN, LEA_2 SUBGROUP"/>
    <property type="match status" value="1"/>
</dbReference>
<dbReference type="SUPFAM" id="SSF117070">
    <property type="entry name" value="LEA14-like"/>
    <property type="match status" value="1"/>
</dbReference>
<dbReference type="OrthoDB" id="1929523at2759"/>
<proteinExistence type="predicted"/>
<evidence type="ECO:0000313" key="8">
    <source>
        <dbReference type="Proteomes" id="UP000652761"/>
    </source>
</evidence>
<reference evidence="7" key="1">
    <citation type="submission" date="2017-07" db="EMBL/GenBank/DDBJ databases">
        <title>Taro Niue Genome Assembly and Annotation.</title>
        <authorList>
            <person name="Atibalentja N."/>
            <person name="Keating K."/>
            <person name="Fields C.J."/>
        </authorList>
    </citation>
    <scope>NUCLEOTIDE SEQUENCE</scope>
    <source>
        <strain evidence="7">Niue_2</strain>
        <tissue evidence="7">Leaf</tissue>
    </source>
</reference>
<keyword evidence="3 5" id="KW-1133">Transmembrane helix</keyword>
<protein>
    <recommendedName>
        <fullName evidence="6">Late embryogenesis abundant protein LEA-2 subgroup domain-containing protein</fullName>
    </recommendedName>
</protein>
<dbReference type="Proteomes" id="UP000652761">
    <property type="component" value="Unassembled WGS sequence"/>
</dbReference>
<accession>A0A843UIJ7</accession>
<dbReference type="InterPro" id="IPR044839">
    <property type="entry name" value="NDR1-like"/>
</dbReference>
<dbReference type="Pfam" id="PF03168">
    <property type="entry name" value="LEA_2"/>
    <property type="match status" value="1"/>
</dbReference>
<feature type="transmembrane region" description="Helical" evidence="5">
    <location>
        <begin position="26"/>
        <end position="53"/>
    </location>
</feature>
<organism evidence="7 8">
    <name type="scientific">Colocasia esculenta</name>
    <name type="common">Wild taro</name>
    <name type="synonym">Arum esculentum</name>
    <dbReference type="NCBI Taxonomy" id="4460"/>
    <lineage>
        <taxon>Eukaryota</taxon>
        <taxon>Viridiplantae</taxon>
        <taxon>Streptophyta</taxon>
        <taxon>Embryophyta</taxon>
        <taxon>Tracheophyta</taxon>
        <taxon>Spermatophyta</taxon>
        <taxon>Magnoliopsida</taxon>
        <taxon>Liliopsida</taxon>
        <taxon>Araceae</taxon>
        <taxon>Aroideae</taxon>
        <taxon>Colocasieae</taxon>
        <taxon>Colocasia</taxon>
    </lineage>
</organism>
<dbReference type="GO" id="GO:0098542">
    <property type="term" value="P:defense response to other organism"/>
    <property type="evidence" value="ECO:0007669"/>
    <property type="project" value="InterPro"/>
</dbReference>
<keyword evidence="4 5" id="KW-0472">Membrane</keyword>
<evidence type="ECO:0000256" key="1">
    <source>
        <dbReference type="ARBA" id="ARBA00004167"/>
    </source>
</evidence>
<feature type="domain" description="Late embryogenesis abundant protein LEA-2 subgroup" evidence="6">
    <location>
        <begin position="91"/>
        <end position="185"/>
    </location>
</feature>
<dbReference type="EMBL" id="NMUH01000476">
    <property type="protein sequence ID" value="MQL79809.1"/>
    <property type="molecule type" value="Genomic_DNA"/>
</dbReference>
<comment type="caution">
    <text evidence="7">The sequence shown here is derived from an EMBL/GenBank/DDBJ whole genome shotgun (WGS) entry which is preliminary data.</text>
</comment>
<evidence type="ECO:0000256" key="3">
    <source>
        <dbReference type="ARBA" id="ARBA00022989"/>
    </source>
</evidence>